<evidence type="ECO:0000256" key="1">
    <source>
        <dbReference type="SAM" id="MobiDB-lite"/>
    </source>
</evidence>
<keyword evidence="3" id="KW-1185">Reference proteome</keyword>
<sequence>MSSWSIASATDDYEAFSVPSEDNNSSQIKNMANQLLTNVMSNSKLSTDKDLFLDAMKEVTDSIIGRADSLPPNPFLSTSSDLPTPPNTSGQSASSKSNLVISTHSASLASVSTLPSSSSNPPRIPVHHLSPLSRQKGPKGKSEQLNEFARLRKEKLEAVERAKEEEKRRRIQTVDRPPRPKAQVKAREAFGKDDDDGNSSSSSGSEDEDEDEDEEDGFSSPAPSYETGGAGNGGAEDALSGEQLAALRKVFQKVGDLDGNLAGFADAGLLTAALHSDVAAHGAFGAEIVRFTCDALKIQRGKVVAWDEFVGLVVAPNAKDGGPGAGSFQKSMVRHTDPTVSLDFSSMGLSALEIK</sequence>
<accession>A0ABQ6N2X0</accession>
<proteinExistence type="predicted"/>
<name>A0ABQ6N2X0_9STRA</name>
<dbReference type="EMBL" id="BRYB01002021">
    <property type="protein sequence ID" value="GMI38286.1"/>
    <property type="molecule type" value="Genomic_DNA"/>
</dbReference>
<evidence type="ECO:0000313" key="3">
    <source>
        <dbReference type="Proteomes" id="UP001165060"/>
    </source>
</evidence>
<organism evidence="2 3">
    <name type="scientific">Tetraparma gracilis</name>
    <dbReference type="NCBI Taxonomy" id="2962635"/>
    <lineage>
        <taxon>Eukaryota</taxon>
        <taxon>Sar</taxon>
        <taxon>Stramenopiles</taxon>
        <taxon>Ochrophyta</taxon>
        <taxon>Bolidophyceae</taxon>
        <taxon>Parmales</taxon>
        <taxon>Triparmaceae</taxon>
        <taxon>Tetraparma</taxon>
    </lineage>
</organism>
<comment type="caution">
    <text evidence="2">The sequence shown here is derived from an EMBL/GenBank/DDBJ whole genome shotgun (WGS) entry which is preliminary data.</text>
</comment>
<feature type="region of interest" description="Disordered" evidence="1">
    <location>
        <begin position="64"/>
        <end position="98"/>
    </location>
</feature>
<dbReference type="Proteomes" id="UP001165060">
    <property type="component" value="Unassembled WGS sequence"/>
</dbReference>
<feature type="compositionally biased region" description="Acidic residues" evidence="1">
    <location>
        <begin position="205"/>
        <end position="217"/>
    </location>
</feature>
<reference evidence="2 3" key="1">
    <citation type="journal article" date="2023" name="Commun. Biol.">
        <title>Genome analysis of Parmales, the sister group of diatoms, reveals the evolutionary specialization of diatoms from phago-mixotrophs to photoautotrophs.</title>
        <authorList>
            <person name="Ban H."/>
            <person name="Sato S."/>
            <person name="Yoshikawa S."/>
            <person name="Yamada K."/>
            <person name="Nakamura Y."/>
            <person name="Ichinomiya M."/>
            <person name="Sato N."/>
            <person name="Blanc-Mathieu R."/>
            <person name="Endo H."/>
            <person name="Kuwata A."/>
            <person name="Ogata H."/>
        </authorList>
    </citation>
    <scope>NUCLEOTIDE SEQUENCE [LARGE SCALE GENOMIC DNA]</scope>
</reference>
<gene>
    <name evidence="2" type="ORF">TeGR_g9505</name>
</gene>
<feature type="compositionally biased region" description="Polar residues" evidence="1">
    <location>
        <begin position="75"/>
        <end position="98"/>
    </location>
</feature>
<evidence type="ECO:0000313" key="2">
    <source>
        <dbReference type="EMBL" id="GMI38286.1"/>
    </source>
</evidence>
<protein>
    <submittedName>
        <fullName evidence="2">Uncharacterized protein</fullName>
    </submittedName>
</protein>
<feature type="region of interest" description="Disordered" evidence="1">
    <location>
        <begin position="111"/>
        <end position="146"/>
    </location>
</feature>
<feature type="compositionally biased region" description="Basic and acidic residues" evidence="1">
    <location>
        <begin position="160"/>
        <end position="178"/>
    </location>
</feature>
<feature type="region of interest" description="Disordered" evidence="1">
    <location>
        <begin position="160"/>
        <end position="237"/>
    </location>
</feature>